<dbReference type="EMBL" id="BAAANF010000004">
    <property type="protein sequence ID" value="GAA1674637.1"/>
    <property type="molecule type" value="Genomic_DNA"/>
</dbReference>
<evidence type="ECO:0000256" key="4">
    <source>
        <dbReference type="PROSITE-ProRule" id="PRU00335"/>
    </source>
</evidence>
<accession>A0ABP4SL36</accession>
<dbReference type="InterPro" id="IPR050109">
    <property type="entry name" value="HTH-type_TetR-like_transc_reg"/>
</dbReference>
<dbReference type="PANTHER" id="PTHR30055:SF148">
    <property type="entry name" value="TETR-FAMILY TRANSCRIPTIONAL REGULATOR"/>
    <property type="match status" value="1"/>
</dbReference>
<dbReference type="Gene3D" id="1.10.10.60">
    <property type="entry name" value="Homeodomain-like"/>
    <property type="match status" value="1"/>
</dbReference>
<evidence type="ECO:0000313" key="6">
    <source>
        <dbReference type="EMBL" id="GAA1674637.1"/>
    </source>
</evidence>
<dbReference type="Proteomes" id="UP001500280">
    <property type="component" value="Unassembled WGS sequence"/>
</dbReference>
<dbReference type="SUPFAM" id="SSF48498">
    <property type="entry name" value="Tetracyclin repressor-like, C-terminal domain"/>
    <property type="match status" value="1"/>
</dbReference>
<evidence type="ECO:0000259" key="5">
    <source>
        <dbReference type="PROSITE" id="PS50977"/>
    </source>
</evidence>
<comment type="caution">
    <text evidence="6">The sequence shown here is derived from an EMBL/GenBank/DDBJ whole genome shotgun (WGS) entry which is preliminary data.</text>
</comment>
<proteinExistence type="predicted"/>
<keyword evidence="2 4" id="KW-0238">DNA-binding</keyword>
<evidence type="ECO:0000256" key="2">
    <source>
        <dbReference type="ARBA" id="ARBA00023125"/>
    </source>
</evidence>
<dbReference type="PANTHER" id="PTHR30055">
    <property type="entry name" value="HTH-TYPE TRANSCRIPTIONAL REGULATOR RUTR"/>
    <property type="match status" value="1"/>
</dbReference>
<feature type="DNA-binding region" description="H-T-H motif" evidence="4">
    <location>
        <begin position="33"/>
        <end position="52"/>
    </location>
</feature>
<gene>
    <name evidence="6" type="ORF">GCM10009745_17150</name>
</gene>
<reference evidence="7" key="1">
    <citation type="journal article" date="2019" name="Int. J. Syst. Evol. Microbiol.">
        <title>The Global Catalogue of Microorganisms (GCM) 10K type strain sequencing project: providing services to taxonomists for standard genome sequencing and annotation.</title>
        <authorList>
            <consortium name="The Broad Institute Genomics Platform"/>
            <consortium name="The Broad Institute Genome Sequencing Center for Infectious Disease"/>
            <person name="Wu L."/>
            <person name="Ma J."/>
        </authorList>
    </citation>
    <scope>NUCLEOTIDE SEQUENCE [LARGE SCALE GENOMIC DNA]</scope>
    <source>
        <strain evidence="7">JCM 14307</strain>
    </source>
</reference>
<keyword evidence="7" id="KW-1185">Reference proteome</keyword>
<dbReference type="Gene3D" id="1.10.357.10">
    <property type="entry name" value="Tetracycline Repressor, domain 2"/>
    <property type="match status" value="1"/>
</dbReference>
<protein>
    <submittedName>
        <fullName evidence="6">TetR/AcrR family transcriptional regulator</fullName>
    </submittedName>
</protein>
<organism evidence="6 7">
    <name type="scientific">Kribbella yunnanensis</name>
    <dbReference type="NCBI Taxonomy" id="190194"/>
    <lineage>
        <taxon>Bacteria</taxon>
        <taxon>Bacillati</taxon>
        <taxon>Actinomycetota</taxon>
        <taxon>Actinomycetes</taxon>
        <taxon>Propionibacteriales</taxon>
        <taxon>Kribbellaceae</taxon>
        <taxon>Kribbella</taxon>
    </lineage>
</organism>
<dbReference type="SUPFAM" id="SSF46689">
    <property type="entry name" value="Homeodomain-like"/>
    <property type="match status" value="1"/>
</dbReference>
<sequence>MDQMQRRRGAALESALLDAAWDELLESGYARLTMEAVAARAQTGKQVLYRRWQNRAELVVAAMRYRTGSIVEDVPDTGGLRGDVLAVLQRMADRFAALGPEVIHGLLAEAPDVSPEIIGRMSGVMTTIVERAAERGELPSAELPPSVLLAPTNLLRHQMLLTREPLDPATLTTLVDDVFLPLAGARTPRPSQLRE</sequence>
<keyword evidence="3" id="KW-0804">Transcription</keyword>
<evidence type="ECO:0000256" key="1">
    <source>
        <dbReference type="ARBA" id="ARBA00023015"/>
    </source>
</evidence>
<dbReference type="InterPro" id="IPR001647">
    <property type="entry name" value="HTH_TetR"/>
</dbReference>
<dbReference type="PROSITE" id="PS50977">
    <property type="entry name" value="HTH_TETR_2"/>
    <property type="match status" value="1"/>
</dbReference>
<keyword evidence="1" id="KW-0805">Transcription regulation</keyword>
<name>A0ABP4SL36_9ACTN</name>
<feature type="domain" description="HTH tetR-type" evidence="5">
    <location>
        <begin position="10"/>
        <end position="70"/>
    </location>
</feature>
<dbReference type="InterPro" id="IPR036271">
    <property type="entry name" value="Tet_transcr_reg_TetR-rel_C_sf"/>
</dbReference>
<dbReference type="Pfam" id="PF00440">
    <property type="entry name" value="TetR_N"/>
    <property type="match status" value="1"/>
</dbReference>
<evidence type="ECO:0000256" key="3">
    <source>
        <dbReference type="ARBA" id="ARBA00023163"/>
    </source>
</evidence>
<dbReference type="InterPro" id="IPR009057">
    <property type="entry name" value="Homeodomain-like_sf"/>
</dbReference>
<dbReference type="RefSeq" id="WP_344147710.1">
    <property type="nucleotide sequence ID" value="NZ_BAAANF010000004.1"/>
</dbReference>
<dbReference type="InterPro" id="IPR011075">
    <property type="entry name" value="TetR_C"/>
</dbReference>
<dbReference type="Pfam" id="PF16859">
    <property type="entry name" value="TetR_C_11"/>
    <property type="match status" value="1"/>
</dbReference>
<evidence type="ECO:0000313" key="7">
    <source>
        <dbReference type="Proteomes" id="UP001500280"/>
    </source>
</evidence>